<reference evidence="1" key="1">
    <citation type="submission" date="2020-05" db="EMBL/GenBank/DDBJ databases">
        <authorList>
            <person name="Chiriac C."/>
            <person name="Salcher M."/>
            <person name="Ghai R."/>
            <person name="Kavagutti S V."/>
        </authorList>
    </citation>
    <scope>NUCLEOTIDE SEQUENCE</scope>
</reference>
<sequence length="76" mass="8512">MTISSSKDVLNEGLRSHLDQLANSVSYYYGKLQALELPRDLAEDLVIDWHKGKVQEWVDRQKSVTTPPARGGTKIG</sequence>
<gene>
    <name evidence="1" type="ORF">UFOVP1246_1</name>
</gene>
<name>A0A6J5R7S6_9CAUD</name>
<protein>
    <submittedName>
        <fullName evidence="1">Uncharacterized protein</fullName>
    </submittedName>
</protein>
<accession>A0A6J5R7S6</accession>
<proteinExistence type="predicted"/>
<evidence type="ECO:0000313" key="1">
    <source>
        <dbReference type="EMBL" id="CAB4192959.1"/>
    </source>
</evidence>
<dbReference type="EMBL" id="LR797193">
    <property type="protein sequence ID" value="CAB4192959.1"/>
    <property type="molecule type" value="Genomic_DNA"/>
</dbReference>
<organism evidence="1">
    <name type="scientific">uncultured Caudovirales phage</name>
    <dbReference type="NCBI Taxonomy" id="2100421"/>
    <lineage>
        <taxon>Viruses</taxon>
        <taxon>Duplodnaviria</taxon>
        <taxon>Heunggongvirae</taxon>
        <taxon>Uroviricota</taxon>
        <taxon>Caudoviricetes</taxon>
        <taxon>Peduoviridae</taxon>
        <taxon>Maltschvirus</taxon>
        <taxon>Maltschvirus maltsch</taxon>
    </lineage>
</organism>